<proteinExistence type="predicted"/>
<dbReference type="EMBL" id="WBMS02000085">
    <property type="protein sequence ID" value="MWA07589.1"/>
    <property type="molecule type" value="Genomic_DNA"/>
</dbReference>
<keyword evidence="4" id="KW-1185">Reference proteome</keyword>
<dbReference type="Gene3D" id="3.40.50.300">
    <property type="entry name" value="P-loop containing nucleotide triphosphate hydrolases"/>
    <property type="match status" value="1"/>
</dbReference>
<dbReference type="GO" id="GO:0005829">
    <property type="term" value="C:cytosol"/>
    <property type="evidence" value="ECO:0007669"/>
    <property type="project" value="TreeGrafter"/>
</dbReference>
<dbReference type="GO" id="GO:0051782">
    <property type="term" value="P:negative regulation of cell division"/>
    <property type="evidence" value="ECO:0007669"/>
    <property type="project" value="TreeGrafter"/>
</dbReference>
<comment type="caution">
    <text evidence="3">The sequence shown here is derived from an EMBL/GenBank/DDBJ whole genome shotgun (WGS) entry which is preliminary data.</text>
</comment>
<sequence length="324" mass="34805">MADQDQVRRGALTERTVLDPPPRRPPIGPDDLVLGEVHGDSMLRRLRHAAAGPFRAAEDVQALTENGRWIQHPVTTGRRIAVTGIRGGAGKSTVTTLIATAFARYRQDRVLALDLDPEFGSLPLRLGVRPSSSTTGLTKLDVGTASFEKIEPQLERMGERLWALPGPRDALGRGRLDAAAYSAKGLSLSRFFGVTIADCGAGIRTDLHQAVLSATHAQVLVTSATREGTASARSVLDWLHRGPMHDLVRRTIVVFTVHSRPGSRAFDLAGARAALRDTGVETVRLGYDDHLAVGTTIDPDRLGYSTRVSAIDLAAAALRAALRP</sequence>
<dbReference type="GO" id="GO:0009898">
    <property type="term" value="C:cytoplasmic side of plasma membrane"/>
    <property type="evidence" value="ECO:0007669"/>
    <property type="project" value="TreeGrafter"/>
</dbReference>
<dbReference type="InterPro" id="IPR002586">
    <property type="entry name" value="CobQ/CobB/MinD/ParA_Nub-bd_dom"/>
</dbReference>
<protein>
    <recommendedName>
        <fullName evidence="2">CobQ/CobB/MinD/ParA nucleotide binding domain-containing protein</fullName>
    </recommendedName>
</protein>
<dbReference type="PANTHER" id="PTHR43384:SF14">
    <property type="entry name" value="ESX-1 SECRETION-ASSOCIATED PROTEIN ESPI"/>
    <property type="match status" value="1"/>
</dbReference>
<dbReference type="PANTHER" id="PTHR43384">
    <property type="entry name" value="SEPTUM SITE-DETERMINING PROTEIN MIND HOMOLOG, CHLOROPLASTIC-RELATED"/>
    <property type="match status" value="1"/>
</dbReference>
<dbReference type="GO" id="GO:0005524">
    <property type="term" value="F:ATP binding"/>
    <property type="evidence" value="ECO:0007669"/>
    <property type="project" value="TreeGrafter"/>
</dbReference>
<organism evidence="3 4">
    <name type="scientific">Actinomadura physcomitrii</name>
    <dbReference type="NCBI Taxonomy" id="2650748"/>
    <lineage>
        <taxon>Bacteria</taxon>
        <taxon>Bacillati</taxon>
        <taxon>Actinomycetota</taxon>
        <taxon>Actinomycetes</taxon>
        <taxon>Streptosporangiales</taxon>
        <taxon>Thermomonosporaceae</taxon>
        <taxon>Actinomadura</taxon>
    </lineage>
</organism>
<dbReference type="AlphaFoldDB" id="A0A6I4MY96"/>
<gene>
    <name evidence="3" type="ORF">F8568_046210</name>
</gene>
<feature type="compositionally biased region" description="Pro residues" evidence="1">
    <location>
        <begin position="19"/>
        <end position="28"/>
    </location>
</feature>
<evidence type="ECO:0000313" key="3">
    <source>
        <dbReference type="EMBL" id="MWA07589.1"/>
    </source>
</evidence>
<evidence type="ECO:0000256" key="1">
    <source>
        <dbReference type="SAM" id="MobiDB-lite"/>
    </source>
</evidence>
<reference evidence="3" key="1">
    <citation type="submission" date="2019-12" db="EMBL/GenBank/DDBJ databases">
        <title>Actinomadura physcomitrii sp. nov., a novel actinomycete isolated from moss [Physcomitrium sphaericum (Ludw) Fuernr].</title>
        <authorList>
            <person name="Zhuang X."/>
        </authorList>
    </citation>
    <scope>NUCLEOTIDE SEQUENCE [LARGE SCALE GENOMIC DNA]</scope>
    <source>
        <strain evidence="3">LD22</strain>
    </source>
</reference>
<name>A0A6I4MY96_9ACTN</name>
<feature type="region of interest" description="Disordered" evidence="1">
    <location>
        <begin position="1"/>
        <end position="29"/>
    </location>
</feature>
<accession>A0A6I4MY96</accession>
<feature type="compositionally biased region" description="Basic and acidic residues" evidence="1">
    <location>
        <begin position="1"/>
        <end position="12"/>
    </location>
</feature>
<evidence type="ECO:0000313" key="4">
    <source>
        <dbReference type="Proteomes" id="UP000462055"/>
    </source>
</evidence>
<dbReference type="GO" id="GO:0016887">
    <property type="term" value="F:ATP hydrolysis activity"/>
    <property type="evidence" value="ECO:0007669"/>
    <property type="project" value="TreeGrafter"/>
</dbReference>
<dbReference type="Pfam" id="PF01656">
    <property type="entry name" value="CbiA"/>
    <property type="match status" value="1"/>
</dbReference>
<dbReference type="SUPFAM" id="SSF52540">
    <property type="entry name" value="P-loop containing nucleoside triphosphate hydrolases"/>
    <property type="match status" value="1"/>
</dbReference>
<dbReference type="RefSeq" id="WP_151600510.1">
    <property type="nucleotide sequence ID" value="NZ_WBMS02000085.1"/>
</dbReference>
<dbReference type="InterPro" id="IPR027417">
    <property type="entry name" value="P-loop_NTPase"/>
</dbReference>
<feature type="domain" description="CobQ/CobB/MinD/ParA nucleotide binding" evidence="2">
    <location>
        <begin position="80"/>
        <end position="131"/>
    </location>
</feature>
<dbReference type="InterPro" id="IPR050625">
    <property type="entry name" value="ParA/MinD_ATPase"/>
</dbReference>
<evidence type="ECO:0000259" key="2">
    <source>
        <dbReference type="Pfam" id="PF01656"/>
    </source>
</evidence>
<dbReference type="Proteomes" id="UP000462055">
    <property type="component" value="Unassembled WGS sequence"/>
</dbReference>